<evidence type="ECO:0000256" key="2">
    <source>
        <dbReference type="ARBA" id="ARBA00022729"/>
    </source>
</evidence>
<comment type="subcellular location">
    <subcellularLocation>
        <location evidence="1">Cell outer membrane</location>
        <topology evidence="1">Lipid-anchor</topology>
    </subcellularLocation>
</comment>
<dbReference type="Pfam" id="PF26368">
    <property type="entry name" value="OMP10"/>
    <property type="match status" value="1"/>
</dbReference>
<feature type="chain" id="PRO_5001782929" evidence="8">
    <location>
        <begin position="28"/>
        <end position="124"/>
    </location>
</feature>
<keyword evidence="3" id="KW-0472">Membrane</keyword>
<protein>
    <submittedName>
        <fullName evidence="9">Outer membrane lipoprotein</fullName>
    </submittedName>
</protein>
<evidence type="ECO:0000313" key="10">
    <source>
        <dbReference type="Proteomes" id="UP000053675"/>
    </source>
</evidence>
<evidence type="ECO:0000313" key="9">
    <source>
        <dbReference type="EMBL" id="KFB09134.1"/>
    </source>
</evidence>
<evidence type="ECO:0000256" key="3">
    <source>
        <dbReference type="ARBA" id="ARBA00023136"/>
    </source>
</evidence>
<evidence type="ECO:0000256" key="7">
    <source>
        <dbReference type="ARBA" id="ARBA00044505"/>
    </source>
</evidence>
<dbReference type="STRING" id="472175.EL18_00149"/>
<keyword evidence="4" id="KW-0564">Palmitate</keyword>
<dbReference type="PROSITE" id="PS51257">
    <property type="entry name" value="PROKAR_LIPOPROTEIN"/>
    <property type="match status" value="1"/>
</dbReference>
<keyword evidence="10" id="KW-1185">Reference proteome</keyword>
<keyword evidence="5" id="KW-0998">Cell outer membrane</keyword>
<evidence type="ECO:0000256" key="5">
    <source>
        <dbReference type="ARBA" id="ARBA00023237"/>
    </source>
</evidence>
<accession>A0A084U848</accession>
<evidence type="ECO:0000256" key="1">
    <source>
        <dbReference type="ARBA" id="ARBA00004459"/>
    </source>
</evidence>
<dbReference type="Proteomes" id="UP000053675">
    <property type="component" value="Unassembled WGS sequence"/>
</dbReference>
<organism evidence="9 10">
    <name type="scientific">Nitratireductor basaltis</name>
    <dbReference type="NCBI Taxonomy" id="472175"/>
    <lineage>
        <taxon>Bacteria</taxon>
        <taxon>Pseudomonadati</taxon>
        <taxon>Pseudomonadota</taxon>
        <taxon>Alphaproteobacteria</taxon>
        <taxon>Hyphomicrobiales</taxon>
        <taxon>Phyllobacteriaceae</taxon>
        <taxon>Nitratireductor</taxon>
    </lineage>
</organism>
<sequence>MVNIRKTASIAAVVPLIAALSACVAPAPREIAVRSGPAIDGQWMDQQGVAISTFSNGRFTSVATDTGAKLSEGTYQMRGSSDVSINMTSLIRQTQTSVNCSMVSNQQLNCTNANGQNFVLTRRG</sequence>
<dbReference type="AlphaFoldDB" id="A0A084U848"/>
<dbReference type="InterPro" id="IPR049857">
    <property type="entry name" value="Omp10-like"/>
</dbReference>
<comment type="similarity">
    <text evidence="7">Belongs to the rhizobiaceae omp10 lipoprotein family.</text>
</comment>
<evidence type="ECO:0000256" key="4">
    <source>
        <dbReference type="ARBA" id="ARBA00023139"/>
    </source>
</evidence>
<name>A0A084U848_9HYPH</name>
<evidence type="ECO:0000256" key="8">
    <source>
        <dbReference type="SAM" id="SignalP"/>
    </source>
</evidence>
<dbReference type="RefSeq" id="WP_036483568.1">
    <property type="nucleotide sequence ID" value="NZ_JMQM01000001.1"/>
</dbReference>
<comment type="caution">
    <text evidence="9">The sequence shown here is derived from an EMBL/GenBank/DDBJ whole genome shotgun (WGS) entry which is preliminary data.</text>
</comment>
<gene>
    <name evidence="9" type="ORF">EL18_00149</name>
</gene>
<keyword evidence="2 8" id="KW-0732">Signal</keyword>
<reference evidence="9 10" key="1">
    <citation type="submission" date="2014-05" db="EMBL/GenBank/DDBJ databases">
        <title>Draft Genome Sequence of Nitratireductor basaltis Strain UMTGB225, A Marine Bacterium Isolated from Green Barrel Tunicate.</title>
        <authorList>
            <person name="Gan H.Y."/>
        </authorList>
    </citation>
    <scope>NUCLEOTIDE SEQUENCE [LARGE SCALE GENOMIC DNA]</scope>
    <source>
        <strain evidence="9 10">UMTGB225</strain>
    </source>
</reference>
<dbReference type="PATRIC" id="fig|472175.3.peg.153"/>
<dbReference type="eggNOG" id="ENOG5032VTZ">
    <property type="taxonomic scope" value="Bacteria"/>
</dbReference>
<dbReference type="EMBL" id="JMQM01000001">
    <property type="protein sequence ID" value="KFB09134.1"/>
    <property type="molecule type" value="Genomic_DNA"/>
</dbReference>
<proteinExistence type="inferred from homology"/>
<evidence type="ECO:0000256" key="6">
    <source>
        <dbReference type="ARBA" id="ARBA00023288"/>
    </source>
</evidence>
<keyword evidence="6 9" id="KW-0449">Lipoprotein</keyword>
<feature type="signal peptide" evidence="8">
    <location>
        <begin position="1"/>
        <end position="27"/>
    </location>
</feature>
<dbReference type="OrthoDB" id="7889062at2"/>